<dbReference type="PANTHER" id="PTHR22803">
    <property type="entry name" value="MANNOSE, PHOSPHOLIPASE, LECTIN RECEPTOR RELATED"/>
    <property type="match status" value="1"/>
</dbReference>
<keyword evidence="5" id="KW-0472">Membrane</keyword>
<gene>
    <name evidence="8" type="primary">LOC117658948</name>
</gene>
<dbReference type="InterPro" id="IPR016186">
    <property type="entry name" value="C-type_lectin-like/link_sf"/>
</dbReference>
<feature type="domain" description="C-type lectin" evidence="6">
    <location>
        <begin position="142"/>
        <end position="252"/>
    </location>
</feature>
<dbReference type="InParanoid" id="A0A6P9B4J3"/>
<dbReference type="AlphaFoldDB" id="A0A6P9B4J3"/>
<dbReference type="KEGG" id="pgut:117658948"/>
<dbReference type="InterPro" id="IPR016187">
    <property type="entry name" value="CTDL_fold"/>
</dbReference>
<feature type="coiled-coil region" evidence="4">
    <location>
        <begin position="99"/>
        <end position="126"/>
    </location>
</feature>
<dbReference type="Proteomes" id="UP001652622">
    <property type="component" value="Unplaced"/>
</dbReference>
<dbReference type="InterPro" id="IPR050111">
    <property type="entry name" value="C-type_lectin/snaclec_domain"/>
</dbReference>
<evidence type="ECO:0000313" key="7">
    <source>
        <dbReference type="Proteomes" id="UP001652622"/>
    </source>
</evidence>
<dbReference type="SMART" id="SM00034">
    <property type="entry name" value="CLECT"/>
    <property type="match status" value="1"/>
</dbReference>
<name>A0A6P9B4J3_PANGU</name>
<dbReference type="GO" id="GO:0005576">
    <property type="term" value="C:extracellular region"/>
    <property type="evidence" value="ECO:0007669"/>
    <property type="project" value="UniProtKB-SubCell"/>
</dbReference>
<reference evidence="8" key="1">
    <citation type="submission" date="2025-08" db="UniProtKB">
        <authorList>
            <consortium name="RefSeq"/>
        </authorList>
    </citation>
    <scope>IDENTIFICATION</scope>
    <source>
        <tissue evidence="8">Blood</tissue>
    </source>
</reference>
<keyword evidence="5" id="KW-1133">Transmembrane helix</keyword>
<dbReference type="Gene3D" id="3.10.100.10">
    <property type="entry name" value="Mannose-Binding Protein A, subunit A"/>
    <property type="match status" value="1"/>
</dbReference>
<evidence type="ECO:0000256" key="2">
    <source>
        <dbReference type="ARBA" id="ARBA00022525"/>
    </source>
</evidence>
<dbReference type="PROSITE" id="PS50041">
    <property type="entry name" value="C_TYPE_LECTIN_2"/>
    <property type="match status" value="1"/>
</dbReference>
<dbReference type="InterPro" id="IPR001304">
    <property type="entry name" value="C-type_lectin-like"/>
</dbReference>
<evidence type="ECO:0000256" key="4">
    <source>
        <dbReference type="SAM" id="Coils"/>
    </source>
</evidence>
<keyword evidence="4" id="KW-0175">Coiled coil</keyword>
<evidence type="ECO:0000256" key="3">
    <source>
        <dbReference type="ARBA" id="ARBA00023157"/>
    </source>
</evidence>
<proteinExistence type="predicted"/>
<evidence type="ECO:0000313" key="8">
    <source>
        <dbReference type="RefSeq" id="XP_034262955.1"/>
    </source>
</evidence>
<sequence>MGGFAHQDSWRQGVCSGRRVILIPMGLLAVVTLSLVVLGFVGHNYSTTLRKTKEDLKTSNRTLAVELADLEQKETSDSEFLQNADELVEFLAKEGTEMKTQYLDQIQKLQETLQKINCDLEEIKRKGKGPASGCCPRGWHLFQQGCYWLSSAENGWSKAKEDCEEKSAHLVIITGYLEQQFVARLAKSERAWIGLEFSNQAWKWVDGTPYTVRRIDWRPDEPMHVSVYCSMMYRDGLWSQAHCRAKLKWMCEKLAQQ</sequence>
<keyword evidence="3" id="KW-1015">Disulfide bond</keyword>
<dbReference type="Pfam" id="PF00059">
    <property type="entry name" value="Lectin_C"/>
    <property type="match status" value="1"/>
</dbReference>
<organism evidence="7 8">
    <name type="scientific">Pantherophis guttatus</name>
    <name type="common">Corn snake</name>
    <name type="synonym">Elaphe guttata</name>
    <dbReference type="NCBI Taxonomy" id="94885"/>
    <lineage>
        <taxon>Eukaryota</taxon>
        <taxon>Metazoa</taxon>
        <taxon>Chordata</taxon>
        <taxon>Craniata</taxon>
        <taxon>Vertebrata</taxon>
        <taxon>Euteleostomi</taxon>
        <taxon>Lepidosauria</taxon>
        <taxon>Squamata</taxon>
        <taxon>Bifurcata</taxon>
        <taxon>Unidentata</taxon>
        <taxon>Episquamata</taxon>
        <taxon>Toxicofera</taxon>
        <taxon>Serpentes</taxon>
        <taxon>Colubroidea</taxon>
        <taxon>Colubridae</taxon>
        <taxon>Colubrinae</taxon>
        <taxon>Pantherophis</taxon>
    </lineage>
</organism>
<evidence type="ECO:0000256" key="1">
    <source>
        <dbReference type="ARBA" id="ARBA00004613"/>
    </source>
</evidence>
<dbReference type="GeneID" id="117658948"/>
<dbReference type="RefSeq" id="XP_034262955.1">
    <property type="nucleotide sequence ID" value="XM_034407064.2"/>
</dbReference>
<accession>A0A6P9B4J3</accession>
<evidence type="ECO:0000256" key="5">
    <source>
        <dbReference type="SAM" id="Phobius"/>
    </source>
</evidence>
<keyword evidence="5" id="KW-0812">Transmembrane</keyword>
<feature type="transmembrane region" description="Helical" evidence="5">
    <location>
        <begin position="20"/>
        <end position="41"/>
    </location>
</feature>
<keyword evidence="2" id="KW-0964">Secreted</keyword>
<dbReference type="SUPFAM" id="SSF56436">
    <property type="entry name" value="C-type lectin-like"/>
    <property type="match status" value="1"/>
</dbReference>
<dbReference type="OMA" id="PRNTWIG"/>
<comment type="subcellular location">
    <subcellularLocation>
        <location evidence="1">Secreted</location>
    </subcellularLocation>
</comment>
<keyword evidence="7" id="KW-1185">Reference proteome</keyword>
<evidence type="ECO:0000259" key="6">
    <source>
        <dbReference type="PROSITE" id="PS50041"/>
    </source>
</evidence>
<protein>
    <submittedName>
        <fullName evidence="8">Asialoglycoprotein receptor 1-like</fullName>
    </submittedName>
</protein>